<dbReference type="EMBL" id="BMMZ01000001">
    <property type="protein sequence ID" value="GGL48896.1"/>
    <property type="molecule type" value="Genomic_DNA"/>
</dbReference>
<accession>A0A917VZG0</accession>
<dbReference type="SUPFAM" id="SSF46689">
    <property type="entry name" value="Homeodomain-like"/>
    <property type="match status" value="1"/>
</dbReference>
<reference evidence="1" key="2">
    <citation type="submission" date="2020-09" db="EMBL/GenBank/DDBJ databases">
        <authorList>
            <person name="Sun Q."/>
            <person name="Zhou Y."/>
        </authorList>
    </citation>
    <scope>NUCLEOTIDE SEQUENCE</scope>
    <source>
        <strain evidence="1">CGMCC 4.7306</strain>
    </source>
</reference>
<dbReference type="RefSeq" id="WP_188893457.1">
    <property type="nucleotide sequence ID" value="NZ_BMMZ01000001.1"/>
</dbReference>
<organism evidence="1 2">
    <name type="scientific">Microlunatus endophyticus</name>
    <dbReference type="NCBI Taxonomy" id="1716077"/>
    <lineage>
        <taxon>Bacteria</taxon>
        <taxon>Bacillati</taxon>
        <taxon>Actinomycetota</taxon>
        <taxon>Actinomycetes</taxon>
        <taxon>Propionibacteriales</taxon>
        <taxon>Propionibacteriaceae</taxon>
        <taxon>Microlunatus</taxon>
    </lineage>
</organism>
<evidence type="ECO:0008006" key="3">
    <source>
        <dbReference type="Google" id="ProtNLM"/>
    </source>
</evidence>
<keyword evidence="2" id="KW-1185">Reference proteome</keyword>
<dbReference type="Proteomes" id="UP000613840">
    <property type="component" value="Unassembled WGS sequence"/>
</dbReference>
<dbReference type="AlphaFoldDB" id="A0A917VZG0"/>
<proteinExistence type="predicted"/>
<evidence type="ECO:0000313" key="1">
    <source>
        <dbReference type="EMBL" id="GGL48896.1"/>
    </source>
</evidence>
<evidence type="ECO:0000313" key="2">
    <source>
        <dbReference type="Proteomes" id="UP000613840"/>
    </source>
</evidence>
<dbReference type="InterPro" id="IPR009057">
    <property type="entry name" value="Homeodomain-like_sf"/>
</dbReference>
<comment type="caution">
    <text evidence="1">The sequence shown here is derived from an EMBL/GenBank/DDBJ whole genome shotgun (WGS) entry which is preliminary data.</text>
</comment>
<dbReference type="Gene3D" id="1.10.10.60">
    <property type="entry name" value="Homeodomain-like"/>
    <property type="match status" value="1"/>
</dbReference>
<gene>
    <name evidence="1" type="ORF">GCM10011575_03660</name>
</gene>
<name>A0A917VZG0_9ACTN</name>
<sequence>MAVFEDSRGPNVRVLRQAQRRLSPAELEALIAEYEAGARVCELAKVYDLHRTTVARHVARAGKTRPVMTEAQIDEAVVLYRDGWTLHNVAQRLGVADQTVRRVLVERAVTIRPGGRRKLSTVA</sequence>
<protein>
    <recommendedName>
        <fullName evidence="3">Helix-turn-helix domain-containing protein</fullName>
    </recommendedName>
</protein>
<reference evidence="1" key="1">
    <citation type="journal article" date="2014" name="Int. J. Syst. Evol. Microbiol.">
        <title>Complete genome sequence of Corynebacterium casei LMG S-19264T (=DSM 44701T), isolated from a smear-ripened cheese.</title>
        <authorList>
            <consortium name="US DOE Joint Genome Institute (JGI-PGF)"/>
            <person name="Walter F."/>
            <person name="Albersmeier A."/>
            <person name="Kalinowski J."/>
            <person name="Ruckert C."/>
        </authorList>
    </citation>
    <scope>NUCLEOTIDE SEQUENCE</scope>
    <source>
        <strain evidence="1">CGMCC 4.7306</strain>
    </source>
</reference>